<dbReference type="AlphaFoldDB" id="A0A844LXZ8"/>
<dbReference type="Gene3D" id="3.40.50.720">
    <property type="entry name" value="NAD(P)-binding Rossmann-like Domain"/>
    <property type="match status" value="1"/>
</dbReference>
<dbReference type="RefSeq" id="WP_155586561.1">
    <property type="nucleotide sequence ID" value="NZ_WFKQ01000001.1"/>
</dbReference>
<dbReference type="OrthoDB" id="9808276at2"/>
<dbReference type="Pfam" id="PF01370">
    <property type="entry name" value="Epimerase"/>
    <property type="match status" value="1"/>
</dbReference>
<accession>A0A844LXZ8</accession>
<dbReference type="SUPFAM" id="SSF51735">
    <property type="entry name" value="NAD(P)-binding Rossmann-fold domains"/>
    <property type="match status" value="1"/>
</dbReference>
<evidence type="ECO:0000313" key="2">
    <source>
        <dbReference type="EMBL" id="MUG31300.1"/>
    </source>
</evidence>
<dbReference type="Proteomes" id="UP000442109">
    <property type="component" value="Unassembled WGS sequence"/>
</dbReference>
<feature type="domain" description="NAD-dependent epimerase/dehydratase" evidence="1">
    <location>
        <begin position="22"/>
        <end position="177"/>
    </location>
</feature>
<keyword evidence="3" id="KW-1185">Reference proteome</keyword>
<evidence type="ECO:0000313" key="3">
    <source>
        <dbReference type="Proteomes" id="UP000442109"/>
    </source>
</evidence>
<dbReference type="PANTHER" id="PTHR48079">
    <property type="entry name" value="PROTEIN YEEZ"/>
    <property type="match status" value="1"/>
</dbReference>
<organism evidence="2 3">
    <name type="scientific">Psychrobacter sanguinis</name>
    <dbReference type="NCBI Taxonomy" id="861445"/>
    <lineage>
        <taxon>Bacteria</taxon>
        <taxon>Pseudomonadati</taxon>
        <taxon>Pseudomonadota</taxon>
        <taxon>Gammaproteobacteria</taxon>
        <taxon>Moraxellales</taxon>
        <taxon>Moraxellaceae</taxon>
        <taxon>Psychrobacter</taxon>
    </lineage>
</organism>
<dbReference type="InterPro" id="IPR036291">
    <property type="entry name" value="NAD(P)-bd_dom_sf"/>
</dbReference>
<gene>
    <name evidence="2" type="ORF">GB996_00645</name>
</gene>
<dbReference type="GO" id="GO:0004029">
    <property type="term" value="F:aldehyde dehydrogenase (NAD+) activity"/>
    <property type="evidence" value="ECO:0007669"/>
    <property type="project" value="TreeGrafter"/>
</dbReference>
<comment type="caution">
    <text evidence="2">The sequence shown here is derived from an EMBL/GenBank/DDBJ whole genome shotgun (WGS) entry which is preliminary data.</text>
</comment>
<dbReference type="PANTHER" id="PTHR48079:SF6">
    <property type="entry name" value="NAD(P)-BINDING DOMAIN-CONTAINING PROTEIN-RELATED"/>
    <property type="match status" value="1"/>
</dbReference>
<proteinExistence type="predicted"/>
<dbReference type="InterPro" id="IPR001509">
    <property type="entry name" value="Epimerase_deHydtase"/>
</dbReference>
<dbReference type="GO" id="GO:0005737">
    <property type="term" value="C:cytoplasm"/>
    <property type="evidence" value="ECO:0007669"/>
    <property type="project" value="TreeGrafter"/>
</dbReference>
<name>A0A844LXZ8_9GAMM</name>
<sequence length="296" mass="32972">MESLANTDLASSQTSKYFIIGQGDIGLAVTNVLAQQQLKVTGLARGERQSYDLNEQADYLQADALTLTAEQLCEFTHIAIIVTPDGYETKNYKHTYLGVAQHVANLADQLPKLQRVVFISSTGVYGQDNGEWIDDTVVPVAPKREASKYILQAEQALQQVFAERAVIIRPSGIYGEQRLMRLRQAKEADKAPMPVSAWTNRIMDTDLVTIIVKVLTLSASEPIAPMYLATDYAPVTSYELMVWLCNKLGTTPPAVLSETDKVQVSGKRLYSNIPRDWLQYPDWKSGYMHILQAIEA</sequence>
<reference evidence="2 3" key="1">
    <citation type="journal article" date="2019" name="PLoS ONE">
        <title>Pup mortality in New Zealand sea lions (Phocarctos hookeri) at Enderby Island, Auckland Islands, 2013-18.</title>
        <authorList>
            <person name="Michael S.A."/>
            <person name="Hayman D.T.S."/>
            <person name="Gray R."/>
            <person name="Zhang J."/>
            <person name="Rogers L."/>
            <person name="Roe W.D."/>
        </authorList>
    </citation>
    <scope>NUCLEOTIDE SEQUENCE [LARGE SCALE GENOMIC DNA]</scope>
    <source>
        <strain evidence="2 3">SM868</strain>
    </source>
</reference>
<protein>
    <submittedName>
        <fullName evidence="2">NAD-dependent epimerase/dehydratase family protein</fullName>
    </submittedName>
</protein>
<dbReference type="InterPro" id="IPR051783">
    <property type="entry name" value="NAD(P)-dependent_oxidoreduct"/>
</dbReference>
<evidence type="ECO:0000259" key="1">
    <source>
        <dbReference type="Pfam" id="PF01370"/>
    </source>
</evidence>
<dbReference type="EMBL" id="WFKQ01000001">
    <property type="protein sequence ID" value="MUG31300.1"/>
    <property type="molecule type" value="Genomic_DNA"/>
</dbReference>